<sequence>MGGGRPPVGTVALGQAPYRATAYRGDHPRIGRLQWPHPRRGDRLRAGVVACSSCATALAVNYVGATTIRKNRAKVKNPIRAARRGEATYKQAPYRGGPHGHATYKGSQSPCKGDCIRQGLLARAVARNQGCRLQGQHLQEQPPAGAALASTAPVDRSLVGTTPVGRPPAGTTLARGQWRLPAGRGHSDGGPLDVGKKG</sequence>
<name>A0A426YJ15_ENSVE</name>
<gene>
    <name evidence="2" type="ORF">B296_00021992</name>
</gene>
<protein>
    <submittedName>
        <fullName evidence="2">Uncharacterized protein</fullName>
    </submittedName>
</protein>
<organism evidence="2 3">
    <name type="scientific">Ensete ventricosum</name>
    <name type="common">Abyssinian banana</name>
    <name type="synonym">Musa ensete</name>
    <dbReference type="NCBI Taxonomy" id="4639"/>
    <lineage>
        <taxon>Eukaryota</taxon>
        <taxon>Viridiplantae</taxon>
        <taxon>Streptophyta</taxon>
        <taxon>Embryophyta</taxon>
        <taxon>Tracheophyta</taxon>
        <taxon>Spermatophyta</taxon>
        <taxon>Magnoliopsida</taxon>
        <taxon>Liliopsida</taxon>
        <taxon>Zingiberales</taxon>
        <taxon>Musaceae</taxon>
        <taxon>Ensete</taxon>
    </lineage>
</organism>
<evidence type="ECO:0000256" key="1">
    <source>
        <dbReference type="SAM" id="MobiDB-lite"/>
    </source>
</evidence>
<accession>A0A426YJ15</accession>
<dbReference type="AlphaFoldDB" id="A0A426YJ15"/>
<reference evidence="2 3" key="1">
    <citation type="journal article" date="2014" name="Agronomy (Basel)">
        <title>A Draft Genome Sequence for Ensete ventricosum, the Drought-Tolerant Tree Against Hunger.</title>
        <authorList>
            <person name="Harrison J."/>
            <person name="Moore K.A."/>
            <person name="Paszkiewicz K."/>
            <person name="Jones T."/>
            <person name="Grant M."/>
            <person name="Ambacheew D."/>
            <person name="Muzemil S."/>
            <person name="Studholme D.J."/>
        </authorList>
    </citation>
    <scope>NUCLEOTIDE SEQUENCE [LARGE SCALE GENOMIC DNA]</scope>
</reference>
<dbReference type="EMBL" id="AMZH03012107">
    <property type="protein sequence ID" value="RRT51660.1"/>
    <property type="molecule type" value="Genomic_DNA"/>
</dbReference>
<evidence type="ECO:0000313" key="3">
    <source>
        <dbReference type="Proteomes" id="UP000287651"/>
    </source>
</evidence>
<evidence type="ECO:0000313" key="2">
    <source>
        <dbReference type="EMBL" id="RRT51660.1"/>
    </source>
</evidence>
<comment type="caution">
    <text evidence="2">The sequence shown here is derived from an EMBL/GenBank/DDBJ whole genome shotgun (WGS) entry which is preliminary data.</text>
</comment>
<proteinExistence type="predicted"/>
<dbReference type="Proteomes" id="UP000287651">
    <property type="component" value="Unassembled WGS sequence"/>
</dbReference>
<feature type="region of interest" description="Disordered" evidence="1">
    <location>
        <begin position="160"/>
        <end position="198"/>
    </location>
</feature>